<reference evidence="5" key="1">
    <citation type="submission" date="2019-09" db="EMBL/GenBank/DDBJ databases">
        <title>Characterisation of the sponge microbiome using genome-centric metagenomics.</title>
        <authorList>
            <person name="Engelberts J.P."/>
            <person name="Robbins S.J."/>
            <person name="De Goeij J.M."/>
            <person name="Aranda M."/>
            <person name="Bell S.C."/>
            <person name="Webster N.S."/>
        </authorList>
    </citation>
    <scope>NUCLEOTIDE SEQUENCE</scope>
    <source>
        <strain evidence="5">SB0662_bin_9</strain>
    </source>
</reference>
<evidence type="ECO:0000256" key="1">
    <source>
        <dbReference type="ARBA" id="ARBA00006068"/>
    </source>
</evidence>
<evidence type="ECO:0000259" key="4">
    <source>
        <dbReference type="Pfam" id="PF03816"/>
    </source>
</evidence>
<dbReference type="Pfam" id="PF03816">
    <property type="entry name" value="LytR_cpsA_psr"/>
    <property type="match status" value="1"/>
</dbReference>
<feature type="region of interest" description="Disordered" evidence="2">
    <location>
        <begin position="78"/>
        <end position="181"/>
    </location>
</feature>
<comment type="caution">
    <text evidence="5">The sequence shown here is derived from an EMBL/GenBank/DDBJ whole genome shotgun (WGS) entry which is preliminary data.</text>
</comment>
<feature type="compositionally biased region" description="Polar residues" evidence="2">
    <location>
        <begin position="82"/>
        <end position="94"/>
    </location>
</feature>
<dbReference type="AlphaFoldDB" id="A0A6B1DQN2"/>
<keyword evidence="3" id="KW-0732">Signal</keyword>
<feature type="chain" id="PRO_5025575160" evidence="3">
    <location>
        <begin position="25"/>
        <end position="465"/>
    </location>
</feature>
<dbReference type="NCBIfam" id="TIGR00350">
    <property type="entry name" value="lytR_cpsA_psr"/>
    <property type="match status" value="1"/>
</dbReference>
<dbReference type="PANTHER" id="PTHR33392:SF6">
    <property type="entry name" value="POLYISOPRENYL-TEICHOIC ACID--PEPTIDOGLYCAN TEICHOIC ACID TRANSFERASE TAGU"/>
    <property type="match status" value="1"/>
</dbReference>
<accession>A0A6B1DQN2</accession>
<sequence length="465" mass="50706">MRVLLIRTLTVFCTVAFCFGLVRFAPDPGQLDAADLNPMRLLEGVTDWQSQWLPSSRGTVPRLGEAVPAAATPTAIRIPSVNLPSNGQAELSNQPPEPVKENGTPSGSVSIPYFEQRELPGQKTDLSESPDPANGRQDSARGPAAALDVPEIEIPIREEPAGPRPTPAGLGPAPQPQEPQAPLVRTGKGIQTILVLGSDQRPSDPTWRTDVIMVAVINKELPKVVVVSIPRDMWVETTEPELASKINTFDYWGEQWKPGGGAELLGRVIDEQFGIPIDLYAKLRFEGFVRIVDSLGGIDIDVPCALYDIKPTENIYLNLQPGRYHFDGAQTLAYVRSRAQGGDLSRVDRQQQVLLALRSRFQVRKLVSQIPSLYTTVKDAVDTNIGLLSAIQLARLAYDLDSSQVEIVSLSPQRHMETGWQQGMQVWLPVWDVIRADISAALDREPGGQMGDPIVGATAAAPVCR</sequence>
<organism evidence="5">
    <name type="scientific">Caldilineaceae bacterium SB0662_bin_9</name>
    <dbReference type="NCBI Taxonomy" id="2605258"/>
    <lineage>
        <taxon>Bacteria</taxon>
        <taxon>Bacillati</taxon>
        <taxon>Chloroflexota</taxon>
        <taxon>Caldilineae</taxon>
        <taxon>Caldilineales</taxon>
        <taxon>Caldilineaceae</taxon>
    </lineage>
</organism>
<dbReference type="EMBL" id="VXPY01000013">
    <property type="protein sequence ID" value="MYD89042.1"/>
    <property type="molecule type" value="Genomic_DNA"/>
</dbReference>
<dbReference type="PANTHER" id="PTHR33392">
    <property type="entry name" value="POLYISOPRENYL-TEICHOIC ACID--PEPTIDOGLYCAN TEICHOIC ACID TRANSFERASE TAGU"/>
    <property type="match status" value="1"/>
</dbReference>
<evidence type="ECO:0000256" key="2">
    <source>
        <dbReference type="SAM" id="MobiDB-lite"/>
    </source>
</evidence>
<dbReference type="Gene3D" id="3.40.630.190">
    <property type="entry name" value="LCP protein"/>
    <property type="match status" value="1"/>
</dbReference>
<protein>
    <submittedName>
        <fullName evidence="5">LytR family transcriptional regulator</fullName>
    </submittedName>
</protein>
<name>A0A6B1DQN2_9CHLR</name>
<dbReference type="InterPro" id="IPR050922">
    <property type="entry name" value="LytR/CpsA/Psr_CW_biosynth"/>
</dbReference>
<dbReference type="InterPro" id="IPR004474">
    <property type="entry name" value="LytR_CpsA_psr"/>
</dbReference>
<evidence type="ECO:0000313" key="5">
    <source>
        <dbReference type="EMBL" id="MYD89042.1"/>
    </source>
</evidence>
<proteinExistence type="inferred from homology"/>
<feature type="domain" description="Cell envelope-related transcriptional attenuator" evidence="4">
    <location>
        <begin position="208"/>
        <end position="360"/>
    </location>
</feature>
<evidence type="ECO:0000256" key="3">
    <source>
        <dbReference type="SAM" id="SignalP"/>
    </source>
</evidence>
<gene>
    <name evidence="5" type="ORF">F4Y08_01715</name>
</gene>
<comment type="similarity">
    <text evidence="1">Belongs to the LytR/CpsA/Psr (LCP) family.</text>
</comment>
<feature type="signal peptide" evidence="3">
    <location>
        <begin position="1"/>
        <end position="24"/>
    </location>
</feature>